<evidence type="ECO:0000256" key="3">
    <source>
        <dbReference type="ARBA" id="ARBA00022475"/>
    </source>
</evidence>
<comment type="catalytic activity">
    <reaction evidence="9">
        <text>3',3'-c-di-GMP + H2O = 5'-phosphoguanylyl(3'-&gt;5')guanosine + H(+)</text>
        <dbReference type="Rhea" id="RHEA:24902"/>
        <dbReference type="ChEBI" id="CHEBI:15377"/>
        <dbReference type="ChEBI" id="CHEBI:15378"/>
        <dbReference type="ChEBI" id="CHEBI:58754"/>
        <dbReference type="ChEBI" id="CHEBI:58805"/>
        <dbReference type="EC" id="3.1.4.52"/>
    </reaction>
</comment>
<dbReference type="Proteomes" id="UP000050437">
    <property type="component" value="Unassembled WGS sequence"/>
</dbReference>
<dbReference type="InterPro" id="IPR050706">
    <property type="entry name" value="Cyclic-di-GMP_PDE-like"/>
</dbReference>
<evidence type="ECO:0000256" key="1">
    <source>
        <dbReference type="ARBA" id="ARBA00004651"/>
    </source>
</evidence>
<organism evidence="12 13">
    <name type="scientific">Pseudomonas putida</name>
    <name type="common">Arthrobacter siderocapsulatus</name>
    <dbReference type="NCBI Taxonomy" id="303"/>
    <lineage>
        <taxon>Bacteria</taxon>
        <taxon>Pseudomonadati</taxon>
        <taxon>Pseudomonadota</taxon>
        <taxon>Gammaproteobacteria</taxon>
        <taxon>Pseudomonadales</taxon>
        <taxon>Pseudomonadaceae</taxon>
        <taxon>Pseudomonas</taxon>
    </lineage>
</organism>
<feature type="transmembrane region" description="Helical" evidence="10">
    <location>
        <begin position="233"/>
        <end position="255"/>
    </location>
</feature>
<evidence type="ECO:0000256" key="6">
    <source>
        <dbReference type="ARBA" id="ARBA00022801"/>
    </source>
</evidence>
<evidence type="ECO:0000256" key="4">
    <source>
        <dbReference type="ARBA" id="ARBA00022636"/>
    </source>
</evidence>
<comment type="caution">
    <text evidence="12">The sequence shown here is derived from an EMBL/GenBank/DDBJ whole genome shotgun (WGS) entry which is preliminary data.</text>
</comment>
<dbReference type="Pfam" id="PF12792">
    <property type="entry name" value="CSS-motif"/>
    <property type="match status" value="1"/>
</dbReference>
<dbReference type="SUPFAM" id="SSF141868">
    <property type="entry name" value="EAL domain-like"/>
    <property type="match status" value="1"/>
</dbReference>
<dbReference type="EC" id="3.1.4.52" evidence="2"/>
<evidence type="ECO:0000256" key="8">
    <source>
        <dbReference type="ARBA" id="ARBA00023136"/>
    </source>
</evidence>
<dbReference type="AlphaFoldDB" id="A0A0P7DK90"/>
<evidence type="ECO:0000256" key="9">
    <source>
        <dbReference type="ARBA" id="ARBA00034290"/>
    </source>
</evidence>
<keyword evidence="7 10" id="KW-1133">Transmembrane helix</keyword>
<comment type="subcellular location">
    <subcellularLocation>
        <location evidence="1">Cell membrane</location>
        <topology evidence="1">Multi-pass membrane protein</topology>
    </subcellularLocation>
</comment>
<dbReference type="InterPro" id="IPR024744">
    <property type="entry name" value="CSS-motif_dom"/>
</dbReference>
<evidence type="ECO:0000256" key="2">
    <source>
        <dbReference type="ARBA" id="ARBA00012282"/>
    </source>
</evidence>
<proteinExistence type="predicted"/>
<dbReference type="CDD" id="cd01948">
    <property type="entry name" value="EAL"/>
    <property type="match status" value="1"/>
</dbReference>
<evidence type="ECO:0000313" key="13">
    <source>
        <dbReference type="Proteomes" id="UP000050437"/>
    </source>
</evidence>
<keyword evidence="5 10" id="KW-0812">Transmembrane</keyword>
<dbReference type="RefSeq" id="WP_015270548.1">
    <property type="nucleotide sequence ID" value="NZ_LKKS01000060.1"/>
</dbReference>
<feature type="transmembrane region" description="Helical" evidence="10">
    <location>
        <begin position="16"/>
        <end position="35"/>
    </location>
</feature>
<dbReference type="PANTHER" id="PTHR33121:SF80">
    <property type="entry name" value="CYCLIC DI-GMP PHOSPHODIESTERASE PDEL"/>
    <property type="match status" value="1"/>
</dbReference>
<evidence type="ECO:0000256" key="5">
    <source>
        <dbReference type="ARBA" id="ARBA00022692"/>
    </source>
</evidence>
<dbReference type="Gene3D" id="3.20.20.450">
    <property type="entry name" value="EAL domain"/>
    <property type="match status" value="1"/>
</dbReference>
<keyword evidence="6" id="KW-0378">Hydrolase</keyword>
<accession>A0A0P7DK90</accession>
<keyword evidence="4" id="KW-0973">c-di-GMP</keyword>
<evidence type="ECO:0000256" key="10">
    <source>
        <dbReference type="SAM" id="Phobius"/>
    </source>
</evidence>
<dbReference type="InterPro" id="IPR001633">
    <property type="entry name" value="EAL_dom"/>
</dbReference>
<dbReference type="Pfam" id="PF00563">
    <property type="entry name" value="EAL"/>
    <property type="match status" value="1"/>
</dbReference>
<reference evidence="12 13" key="1">
    <citation type="submission" date="2015-10" db="EMBL/GenBank/DDBJ databases">
        <title>Pseudomonas putida clinical strains.</title>
        <authorList>
            <person name="Molina L."/>
            <person name="Udaondo Z."/>
        </authorList>
    </citation>
    <scope>NUCLEOTIDE SEQUENCE [LARGE SCALE GENOMIC DNA]</scope>
    <source>
        <strain evidence="12 13">HB13667</strain>
    </source>
</reference>
<protein>
    <recommendedName>
        <fullName evidence="2">cyclic-guanylate-specific phosphodiesterase</fullName>
        <ecNumber evidence="2">3.1.4.52</ecNumber>
    </recommendedName>
</protein>
<evidence type="ECO:0000313" key="12">
    <source>
        <dbReference type="EMBL" id="KPM65985.1"/>
    </source>
</evidence>
<evidence type="ECO:0000259" key="11">
    <source>
        <dbReference type="PROSITE" id="PS50883"/>
    </source>
</evidence>
<dbReference type="GO" id="GO:0005886">
    <property type="term" value="C:plasma membrane"/>
    <property type="evidence" value="ECO:0007669"/>
    <property type="project" value="UniProtKB-SubCell"/>
</dbReference>
<sequence>MPLTVKRRAGLGWRTLLPWVVGVLPVACGLAVMNWQIEREMHASSQATTRQVVEHVERILDNLSSAAHALLPLVDSPCDEVQLMLRAQVTRNAFVRSTNLFRHNALYCTSLFGAFDEPVNPGDYIDGKLWLMDGNSVTPGHPLLVYRASDGDRGAISTVDGEHLLTALRLIGPDEELQIRVGDAWLGKDGIVHKGVPPAAASANVQLGSTRYPFSVHGGYGADKQGQLWLSHYPALFGLLLILGAVAGLVCRWQVRRATSPRAELRRALEADEFLPYFQPVVRKGDYRWAGAEVLMRWNHPREGLVRPDLFIPYAEHSGQIVAMTRALMMHTAQSLAPFAGLLEDGFHIGINITADHCRDFSLLDDCRTFLQHFPPGRVVLTLELTERKLIEPTPVALELFEKLDVMGVKIALDDFGTGQSSLNYLRQFKVDYLKIDQSFVAMIGGDALSVHILETIIELSAKLGLGIVAEGVETEAQRDYLARHEVDFQQGYLFARPMPAAQFLEALAARPAASRLPQAAPPEIMRG</sequence>
<dbReference type="FunFam" id="3.20.20.450:FF:000001">
    <property type="entry name" value="Cyclic di-GMP phosphodiesterase yahA"/>
    <property type="match status" value="1"/>
</dbReference>
<dbReference type="GO" id="GO:0071111">
    <property type="term" value="F:cyclic-guanylate-specific phosphodiesterase activity"/>
    <property type="evidence" value="ECO:0007669"/>
    <property type="project" value="UniProtKB-EC"/>
</dbReference>
<dbReference type="InterPro" id="IPR035919">
    <property type="entry name" value="EAL_sf"/>
</dbReference>
<dbReference type="EMBL" id="LKKS01000060">
    <property type="protein sequence ID" value="KPM65985.1"/>
    <property type="molecule type" value="Genomic_DNA"/>
</dbReference>
<keyword evidence="3" id="KW-1003">Cell membrane</keyword>
<keyword evidence="8 10" id="KW-0472">Membrane</keyword>
<dbReference type="SMART" id="SM00052">
    <property type="entry name" value="EAL"/>
    <property type="match status" value="1"/>
</dbReference>
<feature type="domain" description="EAL" evidence="11">
    <location>
        <begin position="258"/>
        <end position="512"/>
    </location>
</feature>
<dbReference type="PROSITE" id="PS50883">
    <property type="entry name" value="EAL"/>
    <property type="match status" value="1"/>
</dbReference>
<dbReference type="PANTHER" id="PTHR33121">
    <property type="entry name" value="CYCLIC DI-GMP PHOSPHODIESTERASE PDEF"/>
    <property type="match status" value="1"/>
</dbReference>
<name>A0A0P7DK90_PSEPU</name>
<gene>
    <name evidence="12" type="ORF">HB13667_10400</name>
</gene>
<evidence type="ECO:0000256" key="7">
    <source>
        <dbReference type="ARBA" id="ARBA00022989"/>
    </source>
</evidence>